<evidence type="ECO:0000313" key="2">
    <source>
        <dbReference type="EMBL" id="MBB5730146.1"/>
    </source>
</evidence>
<dbReference type="GO" id="GO:0005886">
    <property type="term" value="C:plasma membrane"/>
    <property type="evidence" value="ECO:0007669"/>
    <property type="project" value="InterPro"/>
</dbReference>
<keyword evidence="1" id="KW-0472">Membrane</keyword>
<dbReference type="InterPro" id="IPR026265">
    <property type="entry name" value="LptC"/>
</dbReference>
<protein>
    <submittedName>
        <fullName evidence="2">Lipopolysaccharide export system protein LptC</fullName>
    </submittedName>
</protein>
<dbReference type="InterPro" id="IPR010664">
    <property type="entry name" value="LipoPS_assembly_LptC-rel"/>
</dbReference>
<dbReference type="Pfam" id="PF06835">
    <property type="entry name" value="LptC"/>
    <property type="match status" value="1"/>
</dbReference>
<evidence type="ECO:0000256" key="1">
    <source>
        <dbReference type="SAM" id="Phobius"/>
    </source>
</evidence>
<dbReference type="OrthoDB" id="7423492at2"/>
<dbReference type="EMBL" id="JACIJR010000006">
    <property type="protein sequence ID" value="MBB5730146.1"/>
    <property type="molecule type" value="Genomic_DNA"/>
</dbReference>
<keyword evidence="1" id="KW-1133">Transmembrane helix</keyword>
<name>A0A7W9BU33_9SPHN</name>
<dbReference type="Gene3D" id="2.60.450.10">
    <property type="entry name" value="Lipopolysaccharide (LPS) transport protein A like domain"/>
    <property type="match status" value="1"/>
</dbReference>
<gene>
    <name evidence="2" type="ORF">FHS99_002644</name>
</gene>
<evidence type="ECO:0000313" key="3">
    <source>
        <dbReference type="Proteomes" id="UP000546701"/>
    </source>
</evidence>
<accession>A0A7W9BU33</accession>
<keyword evidence="3" id="KW-1185">Reference proteome</keyword>
<feature type="transmembrane region" description="Helical" evidence="1">
    <location>
        <begin position="31"/>
        <end position="51"/>
    </location>
</feature>
<proteinExistence type="predicted"/>
<organism evidence="2 3">
    <name type="scientific">Sphingomonas prati</name>
    <dbReference type="NCBI Taxonomy" id="1843237"/>
    <lineage>
        <taxon>Bacteria</taxon>
        <taxon>Pseudomonadati</taxon>
        <taxon>Pseudomonadota</taxon>
        <taxon>Alphaproteobacteria</taxon>
        <taxon>Sphingomonadales</taxon>
        <taxon>Sphingomonadaceae</taxon>
        <taxon>Sphingomonas</taxon>
    </lineage>
</organism>
<dbReference type="NCBIfam" id="TIGR04409">
    <property type="entry name" value="LptC_YrbK"/>
    <property type="match status" value="1"/>
</dbReference>
<dbReference type="AlphaFoldDB" id="A0A7W9BU33"/>
<reference evidence="2 3" key="1">
    <citation type="submission" date="2020-08" db="EMBL/GenBank/DDBJ databases">
        <title>Genomic Encyclopedia of Type Strains, Phase IV (KMG-IV): sequencing the most valuable type-strain genomes for metagenomic binning, comparative biology and taxonomic classification.</title>
        <authorList>
            <person name="Goeker M."/>
        </authorList>
    </citation>
    <scope>NUCLEOTIDE SEQUENCE [LARGE SCALE GENOMIC DNA]</scope>
    <source>
        <strain evidence="2 3">DSM 103336</strain>
    </source>
</reference>
<keyword evidence="1" id="KW-0812">Transmembrane</keyword>
<comment type="caution">
    <text evidence="2">The sequence shown here is derived from an EMBL/GenBank/DDBJ whole genome shotgun (WGS) entry which is preliminary data.</text>
</comment>
<dbReference type="GO" id="GO:0015221">
    <property type="term" value="F:lipopolysaccharide transmembrane transporter activity"/>
    <property type="evidence" value="ECO:0007669"/>
    <property type="project" value="InterPro"/>
</dbReference>
<sequence>MSEAGAQARSKRQQWAARGGSHDRLIGLLRIALPIAIAALFVLLAVAPLLGGRDVSFVLAKDRVDVARERMRVTEANYRGQDAKGQPFQLRAASAVQQTSRDPVVRMDDLSARIALDDGPATIVARKGRYDMDTERVAIDGQVLFSGANGYRMQTRDVTVDLKTRKIASGGAVDGKGELGTFQGGHMTGDLNTRVVTLTQGVRLQIPRREAK</sequence>
<dbReference type="Proteomes" id="UP000546701">
    <property type="component" value="Unassembled WGS sequence"/>
</dbReference>
<dbReference type="RefSeq" id="WP_157176355.1">
    <property type="nucleotide sequence ID" value="NZ_BMJP01000004.1"/>
</dbReference>